<evidence type="ECO:0000256" key="5">
    <source>
        <dbReference type="ARBA" id="ARBA00022692"/>
    </source>
</evidence>
<dbReference type="GO" id="GO:0046933">
    <property type="term" value="F:proton-transporting ATP synthase activity, rotational mechanism"/>
    <property type="evidence" value="ECO:0007669"/>
    <property type="project" value="TreeGrafter"/>
</dbReference>
<evidence type="ECO:0000256" key="2">
    <source>
        <dbReference type="ARBA" id="ARBA00006810"/>
    </source>
</evidence>
<dbReference type="EMBL" id="KT363734">
    <property type="protein sequence ID" value="ALI86931.1"/>
    <property type="molecule type" value="Genomic_DNA"/>
</dbReference>
<keyword evidence="6" id="KW-0375">Hydrogen ion transport</keyword>
<dbReference type="GO" id="GO:0005743">
    <property type="term" value="C:mitochondrial inner membrane"/>
    <property type="evidence" value="ECO:0007669"/>
    <property type="project" value="UniProtKB-SubCell"/>
</dbReference>
<evidence type="ECO:0000256" key="1">
    <source>
        <dbReference type="ARBA" id="ARBA00004141"/>
    </source>
</evidence>
<evidence type="ECO:0000256" key="8">
    <source>
        <dbReference type="ARBA" id="ARBA00023065"/>
    </source>
</evidence>
<dbReference type="Gene3D" id="1.20.120.220">
    <property type="entry name" value="ATP synthase, F0 complex, subunit A"/>
    <property type="match status" value="1"/>
</dbReference>
<dbReference type="NCBIfam" id="TIGR01131">
    <property type="entry name" value="ATP_synt_6_or_A"/>
    <property type="match status" value="1"/>
</dbReference>
<reference evidence="13" key="2">
    <citation type="submission" date="2015-08" db="EMBL/GenBank/DDBJ databases">
        <authorList>
            <person name="Babu N.S."/>
            <person name="Beckwith C.J."/>
            <person name="Beseler K.G."/>
            <person name="Brison A."/>
            <person name="Carone J.V."/>
            <person name="Caskin T.P."/>
            <person name="Diamond M."/>
            <person name="Durham M.E."/>
            <person name="Foxe J.M."/>
            <person name="Go M."/>
            <person name="Henderson B.A."/>
            <person name="Jones I.B."/>
            <person name="McGettigan J.A."/>
            <person name="Micheletti S.J."/>
            <person name="Nasrallah M.E."/>
            <person name="Ortiz D."/>
            <person name="Piller C.R."/>
            <person name="Privatt S.R."/>
            <person name="Schneider S.L."/>
            <person name="Sharp S."/>
            <person name="Smith T.C."/>
            <person name="Stanton J.D."/>
            <person name="Ullery H.E."/>
            <person name="Wilson R.J."/>
            <person name="Serrano M.G."/>
            <person name="Buck G."/>
            <person name="Lee V."/>
            <person name="Wang Y."/>
            <person name="Carvalho R."/>
            <person name="Voegtly L."/>
            <person name="Shi R."/>
            <person name="Duckworth R."/>
            <person name="Johnson A."/>
            <person name="Loviza R."/>
            <person name="Walstead R."/>
            <person name="Shah Z."/>
            <person name="Kiflezghi M."/>
            <person name="Wade K."/>
            <person name="Ball S.L."/>
            <person name="Bradley K.W."/>
            <person name="Asai D.J."/>
            <person name="Bowman C.A."/>
            <person name="Russell D.A."/>
            <person name="Pope W.H."/>
            <person name="Jacobs-Sera D."/>
            <person name="Hendrix R.W."/>
            <person name="Hatfull G.F."/>
        </authorList>
    </citation>
    <scope>NUCLEOTIDE SEQUENCE</scope>
</reference>
<organism evidence="13">
    <name type="scientific">Enchiridium sp. MTA_2015</name>
    <dbReference type="NCBI Taxonomy" id="1712692"/>
    <lineage>
        <taxon>Eukaryota</taxon>
        <taxon>Metazoa</taxon>
        <taxon>Spiralia</taxon>
        <taxon>Lophotrochozoa</taxon>
        <taxon>Platyhelminthes</taxon>
        <taxon>Rhabditophora</taxon>
        <taxon>Polycladida</taxon>
        <taxon>Cotylea</taxon>
        <taxon>Prosthiostomidae</taxon>
        <taxon>Enchiridium</taxon>
    </lineage>
</organism>
<keyword evidence="3" id="KW-0813">Transport</keyword>
<feature type="transmembrane region" description="Helical" evidence="12">
    <location>
        <begin position="102"/>
        <end position="119"/>
    </location>
</feature>
<evidence type="ECO:0000256" key="9">
    <source>
        <dbReference type="ARBA" id="ARBA00023136"/>
    </source>
</evidence>
<evidence type="ECO:0000256" key="7">
    <source>
        <dbReference type="ARBA" id="ARBA00022989"/>
    </source>
</evidence>
<dbReference type="PANTHER" id="PTHR11410:SF0">
    <property type="entry name" value="ATP SYNTHASE SUBUNIT A"/>
    <property type="match status" value="1"/>
</dbReference>
<evidence type="ECO:0000256" key="3">
    <source>
        <dbReference type="ARBA" id="ARBA00022448"/>
    </source>
</evidence>
<dbReference type="Pfam" id="PF00119">
    <property type="entry name" value="ATP-synt_A"/>
    <property type="match status" value="1"/>
</dbReference>
<keyword evidence="13" id="KW-0496">Mitochondrion</keyword>
<comment type="similarity">
    <text evidence="2">Belongs to the ATPase A chain family.</text>
</comment>
<dbReference type="CTD" id="4508"/>
<keyword evidence="8" id="KW-0406">Ion transport</keyword>
<dbReference type="RefSeq" id="YP_009176366.1">
    <property type="nucleotide sequence ID" value="NC_028199.1"/>
</dbReference>
<accession>A0A0P0CCC1</accession>
<proteinExistence type="inferred from homology"/>
<sequence length="221" mass="25221">MIYDLFTSADYCYSNVQILNIVVWFLGFLWLFWNINLFYFSLSRVSQFFSSLLSWHYENIKAPSINQVKGSYIIIGGSFFLILGSNIWGLFPYVFGLTTQMVLTFTASWVLWLSMLWSSTEYSFIKFFSNFTPSGSPGYLAPILAIIEIVSNIIRPLTLSLRLSINITTGHVFISLMGVSSNFLTVVVILMWGYILFEVGISFIQGFVFSLLIGQYLGEHV</sequence>
<dbReference type="PRINTS" id="PR00123">
    <property type="entry name" value="ATPASEA"/>
</dbReference>
<dbReference type="InterPro" id="IPR000568">
    <property type="entry name" value="ATP_synth_F0_asu"/>
</dbReference>
<protein>
    <recommendedName>
        <fullName evidence="11">ATP synthase subunit a</fullName>
    </recommendedName>
</protein>
<keyword evidence="4" id="KW-0138">CF(0)</keyword>
<keyword evidence="9 12" id="KW-0472">Membrane</keyword>
<dbReference type="InterPro" id="IPR035908">
    <property type="entry name" value="F0_ATP_A_sf"/>
</dbReference>
<feature type="transmembrane region" description="Helical" evidence="12">
    <location>
        <begin position="21"/>
        <end position="42"/>
    </location>
</feature>
<reference evidence="13" key="1">
    <citation type="journal article" date="2015" name="Gene">
        <title>Characterization of the complete mitochondrial genomes from Polycladida (Platyhelminthes) using next-generation sequencing.</title>
        <authorList>
            <person name="Teresa Aguado M."/>
            <person name="Grande C."/>
            <person name="Gerth M."/>
            <person name="Bleidorn C."/>
            <person name="Norena C."/>
        </authorList>
    </citation>
    <scope>NUCLEOTIDE SEQUENCE</scope>
</reference>
<dbReference type="GeneID" id="26120598"/>
<feature type="transmembrane region" description="Helical" evidence="12">
    <location>
        <begin position="201"/>
        <end position="218"/>
    </location>
</feature>
<keyword evidence="7 12" id="KW-1133">Transmembrane helix</keyword>
<dbReference type="PANTHER" id="PTHR11410">
    <property type="entry name" value="ATP SYNTHASE SUBUNIT A"/>
    <property type="match status" value="1"/>
</dbReference>
<keyword evidence="5 12" id="KW-0812">Transmembrane</keyword>
<geneLocation type="mitochondrion" evidence="13"/>
<evidence type="ECO:0000256" key="6">
    <source>
        <dbReference type="ARBA" id="ARBA00022781"/>
    </source>
</evidence>
<dbReference type="CDD" id="cd00310">
    <property type="entry name" value="ATP-synt_Fo_a_6"/>
    <property type="match status" value="1"/>
</dbReference>
<dbReference type="AlphaFoldDB" id="A0A0P0CCC1"/>
<keyword evidence="10" id="KW-0066">ATP synthesis</keyword>
<evidence type="ECO:0000256" key="10">
    <source>
        <dbReference type="ARBA" id="ARBA00023310"/>
    </source>
</evidence>
<feature type="transmembrane region" description="Helical" evidence="12">
    <location>
        <begin position="72"/>
        <end position="95"/>
    </location>
</feature>
<gene>
    <name evidence="13" type="primary">atp6</name>
</gene>
<evidence type="ECO:0000256" key="4">
    <source>
        <dbReference type="ARBA" id="ARBA00022547"/>
    </source>
</evidence>
<evidence type="ECO:0000256" key="11">
    <source>
        <dbReference type="RuleBase" id="RU004450"/>
    </source>
</evidence>
<evidence type="ECO:0000313" key="13">
    <source>
        <dbReference type="EMBL" id="ALI86931.1"/>
    </source>
</evidence>
<comment type="subcellular location">
    <subcellularLocation>
        <location evidence="1">Membrane</location>
        <topology evidence="1">Multi-pass membrane protein</topology>
    </subcellularLocation>
    <subcellularLocation>
        <location evidence="11">Mitochondrion inner membrane</location>
        <topology evidence="11">Multi-pass membrane protein</topology>
    </subcellularLocation>
</comment>
<dbReference type="InterPro" id="IPR045083">
    <property type="entry name" value="ATP_synth_F0_asu_bact/mt"/>
</dbReference>
<name>A0A0P0CCC1_9PLAT</name>
<dbReference type="SUPFAM" id="SSF81336">
    <property type="entry name" value="F1F0 ATP synthase subunit A"/>
    <property type="match status" value="1"/>
</dbReference>
<feature type="transmembrane region" description="Helical" evidence="12">
    <location>
        <begin position="173"/>
        <end position="195"/>
    </location>
</feature>
<dbReference type="GO" id="GO:0045259">
    <property type="term" value="C:proton-transporting ATP synthase complex"/>
    <property type="evidence" value="ECO:0007669"/>
    <property type="project" value="UniProtKB-KW"/>
</dbReference>
<feature type="transmembrane region" description="Helical" evidence="12">
    <location>
        <begin position="139"/>
        <end position="161"/>
    </location>
</feature>
<evidence type="ECO:0000256" key="12">
    <source>
        <dbReference type="SAM" id="Phobius"/>
    </source>
</evidence>